<dbReference type="SUPFAM" id="SSF51735">
    <property type="entry name" value="NAD(P)-binding Rossmann-fold domains"/>
    <property type="match status" value="1"/>
</dbReference>
<dbReference type="OrthoDB" id="10253736at2759"/>
<dbReference type="GO" id="GO:0016491">
    <property type="term" value="F:oxidoreductase activity"/>
    <property type="evidence" value="ECO:0007669"/>
    <property type="project" value="UniProtKB-KW"/>
</dbReference>
<dbReference type="InterPro" id="IPR036291">
    <property type="entry name" value="NAD(P)-bd_dom_sf"/>
</dbReference>
<evidence type="ECO:0000256" key="2">
    <source>
        <dbReference type="ARBA" id="ARBA00023002"/>
    </source>
</evidence>
<evidence type="ECO:0000313" key="3">
    <source>
        <dbReference type="EMBL" id="USW51486.1"/>
    </source>
</evidence>
<dbReference type="InterPro" id="IPR002347">
    <property type="entry name" value="SDR_fam"/>
</dbReference>
<name>A0A9Q9AT44_9PEZI</name>
<dbReference type="PRINTS" id="PR00081">
    <property type="entry name" value="GDHRDH"/>
</dbReference>
<keyword evidence="4" id="KW-1185">Reference proteome</keyword>
<dbReference type="Gene3D" id="3.40.50.720">
    <property type="entry name" value="NAD(P)-binding Rossmann-like Domain"/>
    <property type="match status" value="1"/>
</dbReference>
<organism evidence="3 4">
    <name type="scientific">Septoria linicola</name>
    <dbReference type="NCBI Taxonomy" id="215465"/>
    <lineage>
        <taxon>Eukaryota</taxon>
        <taxon>Fungi</taxon>
        <taxon>Dikarya</taxon>
        <taxon>Ascomycota</taxon>
        <taxon>Pezizomycotina</taxon>
        <taxon>Dothideomycetes</taxon>
        <taxon>Dothideomycetidae</taxon>
        <taxon>Mycosphaerellales</taxon>
        <taxon>Mycosphaerellaceae</taxon>
        <taxon>Septoria</taxon>
    </lineage>
</organism>
<gene>
    <name evidence="3" type="ORF">Slin15195_G048050</name>
</gene>
<evidence type="ECO:0000313" key="4">
    <source>
        <dbReference type="Proteomes" id="UP001056384"/>
    </source>
</evidence>
<dbReference type="EMBL" id="CP099420">
    <property type="protein sequence ID" value="USW51486.1"/>
    <property type="molecule type" value="Genomic_DNA"/>
</dbReference>
<evidence type="ECO:0000256" key="1">
    <source>
        <dbReference type="ARBA" id="ARBA00006484"/>
    </source>
</evidence>
<protein>
    <submittedName>
        <fullName evidence="3">Short-chain dehydrogenase/reductase SDR, NAD(P)-binding domain superfamily</fullName>
    </submittedName>
</protein>
<proteinExistence type="inferred from homology"/>
<sequence length="290" mass="31164">MAQPFDLSFGLEGTHVLITGGCGLIGRVVVEAFLAAGANVSVLDLPEAIANRQHYGGKHDSILFVPVDISQAESVNSAFAKAENGFGAVECCVALASMDLSSLPQTESICDMDPKIWQNVFDININGTFLTAQRWLRGIRSALTDPIAASNLRNVNLILMGSESGKFGVRTMAAYSAGKAAVQYGLLQSLAKDAPKIYLKARVNGVAPGAVNTARFKEECERYGKQWEYEECEATVGLAKPVPVEHVARTFLFLASERFSGTMHSQLLHVDSGKTGSLVWQPGEVEATRP</sequence>
<reference evidence="3" key="1">
    <citation type="submission" date="2022-06" db="EMBL/GenBank/DDBJ databases">
        <title>Complete genome sequences of two strains of the flax pathogen Septoria linicola.</title>
        <authorList>
            <person name="Lapalu N."/>
            <person name="Simon A."/>
            <person name="Demenou B."/>
            <person name="Paumier D."/>
            <person name="Guillot M.-P."/>
            <person name="Gout L."/>
            <person name="Valade R."/>
        </authorList>
    </citation>
    <scope>NUCLEOTIDE SEQUENCE</scope>
    <source>
        <strain evidence="3">SE15195</strain>
    </source>
</reference>
<dbReference type="Proteomes" id="UP001056384">
    <property type="component" value="Chromosome 3"/>
</dbReference>
<accession>A0A9Q9AT44</accession>
<comment type="similarity">
    <text evidence="1">Belongs to the short-chain dehydrogenases/reductases (SDR) family.</text>
</comment>
<dbReference type="CDD" id="cd05233">
    <property type="entry name" value="SDR_c"/>
    <property type="match status" value="1"/>
</dbReference>
<keyword evidence="2" id="KW-0560">Oxidoreductase</keyword>
<dbReference type="PANTHER" id="PTHR24321:SF8">
    <property type="entry name" value="ESTRADIOL 17-BETA-DEHYDROGENASE 8-RELATED"/>
    <property type="match status" value="1"/>
</dbReference>
<dbReference type="AlphaFoldDB" id="A0A9Q9AT44"/>
<dbReference type="PANTHER" id="PTHR24321">
    <property type="entry name" value="DEHYDROGENASES, SHORT CHAIN"/>
    <property type="match status" value="1"/>
</dbReference>
<dbReference type="Pfam" id="PF00106">
    <property type="entry name" value="adh_short"/>
    <property type="match status" value="1"/>
</dbReference>